<dbReference type="Gene3D" id="3.30.500.10">
    <property type="entry name" value="MHC class I-like antigen recognition-like"/>
    <property type="match status" value="1"/>
</dbReference>
<proteinExistence type="predicted"/>
<accession>A0AAD3R8E6</accession>
<keyword evidence="1" id="KW-0325">Glycoprotein</keyword>
<keyword evidence="4" id="KW-1185">Reference proteome</keyword>
<dbReference type="Proteomes" id="UP001279410">
    <property type="component" value="Unassembled WGS sequence"/>
</dbReference>
<dbReference type="SUPFAM" id="SSF54452">
    <property type="entry name" value="MHC antigen-recognition domain"/>
    <property type="match status" value="1"/>
</dbReference>
<evidence type="ECO:0000313" key="3">
    <source>
        <dbReference type="EMBL" id="GLD59448.1"/>
    </source>
</evidence>
<name>A0AAD3R8E6_LATJO</name>
<feature type="chain" id="PRO_5042040535" evidence="2">
    <location>
        <begin position="17"/>
        <end position="105"/>
    </location>
</feature>
<comment type="caution">
    <text evidence="3">The sequence shown here is derived from an EMBL/GenBank/DDBJ whole genome shotgun (WGS) entry which is preliminary data.</text>
</comment>
<protein>
    <submittedName>
        <fullName evidence="3">Major histocompatibility complex class I-related gene protein-like isoform X1</fullName>
    </submittedName>
</protein>
<sequence length="105" mass="12091">MKKIFLLLLFCHVSSLKHFFEIFGAGSSGIPNLPEFMAAVQIDGIEMGYCDTNTKTINLKHGWVKIFLYMDVQRLERCKAECFVNQPRVFNARISSFMHHFNQSG</sequence>
<keyword evidence="2" id="KW-0732">Signal</keyword>
<evidence type="ECO:0000256" key="2">
    <source>
        <dbReference type="SAM" id="SignalP"/>
    </source>
</evidence>
<feature type="signal peptide" evidence="2">
    <location>
        <begin position="1"/>
        <end position="16"/>
    </location>
</feature>
<dbReference type="InterPro" id="IPR037055">
    <property type="entry name" value="MHC_I-like_Ag-recog_sf"/>
</dbReference>
<dbReference type="EMBL" id="BRZM01000037">
    <property type="protein sequence ID" value="GLD59448.1"/>
    <property type="molecule type" value="Genomic_DNA"/>
</dbReference>
<reference evidence="3" key="1">
    <citation type="submission" date="2022-08" db="EMBL/GenBank/DDBJ databases">
        <title>Genome sequencing of akame (Lates japonicus).</title>
        <authorList>
            <person name="Hashiguchi Y."/>
            <person name="Takahashi H."/>
        </authorList>
    </citation>
    <scope>NUCLEOTIDE SEQUENCE</scope>
    <source>
        <strain evidence="3">Kochi</strain>
    </source>
</reference>
<evidence type="ECO:0000313" key="4">
    <source>
        <dbReference type="Proteomes" id="UP001279410"/>
    </source>
</evidence>
<dbReference type="InterPro" id="IPR011162">
    <property type="entry name" value="MHC_I/II-like_Ag-recog"/>
</dbReference>
<evidence type="ECO:0000256" key="1">
    <source>
        <dbReference type="ARBA" id="ARBA00023180"/>
    </source>
</evidence>
<feature type="non-terminal residue" evidence="3">
    <location>
        <position position="1"/>
    </location>
</feature>
<gene>
    <name evidence="3" type="ORF">AKAME5_001144600</name>
</gene>
<organism evidence="3 4">
    <name type="scientific">Lates japonicus</name>
    <name type="common">Japanese lates</name>
    <dbReference type="NCBI Taxonomy" id="270547"/>
    <lineage>
        <taxon>Eukaryota</taxon>
        <taxon>Metazoa</taxon>
        <taxon>Chordata</taxon>
        <taxon>Craniata</taxon>
        <taxon>Vertebrata</taxon>
        <taxon>Euteleostomi</taxon>
        <taxon>Actinopterygii</taxon>
        <taxon>Neopterygii</taxon>
        <taxon>Teleostei</taxon>
        <taxon>Neoteleostei</taxon>
        <taxon>Acanthomorphata</taxon>
        <taxon>Carangaria</taxon>
        <taxon>Carangaria incertae sedis</taxon>
        <taxon>Centropomidae</taxon>
        <taxon>Lates</taxon>
    </lineage>
</organism>
<dbReference type="AlphaFoldDB" id="A0AAD3R8E6"/>